<evidence type="ECO:0000313" key="6">
    <source>
        <dbReference type="EMBL" id="PVX28793.1"/>
    </source>
</evidence>
<evidence type="ECO:0000256" key="1">
    <source>
        <dbReference type="ARBA" id="ARBA00022679"/>
    </source>
</evidence>
<dbReference type="PANTHER" id="PTHR24421">
    <property type="entry name" value="NITRATE/NITRITE SENSOR PROTEIN NARX-RELATED"/>
    <property type="match status" value="1"/>
</dbReference>
<dbReference type="Proteomes" id="UP000245890">
    <property type="component" value="Unassembled WGS sequence"/>
</dbReference>
<reference evidence="6 7" key="1">
    <citation type="submission" date="2018-05" db="EMBL/GenBank/DDBJ databases">
        <title>Description of Sphingomonas pokkalii sp nov, isolated from the rhizosphere of saline tolerant pokkali rice and its draft genome analysis.</title>
        <authorList>
            <person name="Menon R."/>
            <person name="Kumari S."/>
            <person name="Rameshkumar N."/>
        </authorList>
    </citation>
    <scope>NUCLEOTIDE SEQUENCE [LARGE SCALE GENOMIC DNA]</scope>
    <source>
        <strain evidence="6 7">L3B27</strain>
    </source>
</reference>
<keyword evidence="1" id="KW-0808">Transferase</keyword>
<keyword evidence="3" id="KW-0902">Two-component regulatory system</keyword>
<dbReference type="Gene3D" id="1.20.5.1930">
    <property type="match status" value="1"/>
</dbReference>
<evidence type="ECO:0000313" key="7">
    <source>
        <dbReference type="Proteomes" id="UP000245890"/>
    </source>
</evidence>
<dbReference type="InterPro" id="IPR050482">
    <property type="entry name" value="Sensor_HK_TwoCompSys"/>
</dbReference>
<keyword evidence="2" id="KW-0418">Kinase</keyword>
<dbReference type="OrthoDB" id="9778496at2"/>
<organism evidence="6 7">
    <name type="scientific">Sphingomonas pokkalii</name>
    <dbReference type="NCBI Taxonomy" id="2175090"/>
    <lineage>
        <taxon>Bacteria</taxon>
        <taxon>Pseudomonadati</taxon>
        <taxon>Pseudomonadota</taxon>
        <taxon>Alphaproteobacteria</taxon>
        <taxon>Sphingomonadales</taxon>
        <taxon>Sphingomonadaceae</taxon>
        <taxon>Sphingomonas</taxon>
    </lineage>
</organism>
<dbReference type="InterPro" id="IPR013783">
    <property type="entry name" value="Ig-like_fold"/>
</dbReference>
<keyword evidence="7" id="KW-1185">Reference proteome</keyword>
<comment type="caution">
    <text evidence="6">The sequence shown here is derived from an EMBL/GenBank/DDBJ whole genome shotgun (WGS) entry which is preliminary data.</text>
</comment>
<dbReference type="PANTHER" id="PTHR24421:SF62">
    <property type="entry name" value="SENSORY TRANSDUCTION HISTIDINE KINASE"/>
    <property type="match status" value="1"/>
</dbReference>
<dbReference type="AlphaFoldDB" id="A0A2U0SBQ0"/>
<keyword evidence="4" id="KW-0812">Transmembrane</keyword>
<dbReference type="SUPFAM" id="SSF63829">
    <property type="entry name" value="Calcium-dependent phosphotriesterase"/>
    <property type="match status" value="3"/>
</dbReference>
<dbReference type="Gene3D" id="3.30.565.10">
    <property type="entry name" value="Histidine kinase-like ATPase, C-terminal domain"/>
    <property type="match status" value="1"/>
</dbReference>
<evidence type="ECO:0000259" key="5">
    <source>
        <dbReference type="SMART" id="SM00387"/>
    </source>
</evidence>
<keyword evidence="4" id="KW-1133">Transmembrane helix</keyword>
<dbReference type="Gene3D" id="2.60.40.10">
    <property type="entry name" value="Immunoglobulins"/>
    <property type="match status" value="1"/>
</dbReference>
<evidence type="ECO:0000256" key="3">
    <source>
        <dbReference type="ARBA" id="ARBA00023012"/>
    </source>
</evidence>
<proteinExistence type="predicted"/>
<dbReference type="Pfam" id="PF07495">
    <property type="entry name" value="Y_Y_Y"/>
    <property type="match status" value="1"/>
</dbReference>
<gene>
    <name evidence="6" type="ORF">DD559_05180</name>
</gene>
<feature type="transmembrane region" description="Helical" evidence="4">
    <location>
        <begin position="793"/>
        <end position="812"/>
    </location>
</feature>
<dbReference type="InterPro" id="IPR036890">
    <property type="entry name" value="HATPase_C_sf"/>
</dbReference>
<dbReference type="InterPro" id="IPR003594">
    <property type="entry name" value="HATPase_dom"/>
</dbReference>
<name>A0A2U0SBQ0_9SPHN</name>
<dbReference type="GO" id="GO:0016020">
    <property type="term" value="C:membrane"/>
    <property type="evidence" value="ECO:0007669"/>
    <property type="project" value="InterPro"/>
</dbReference>
<keyword evidence="4" id="KW-0472">Membrane</keyword>
<evidence type="ECO:0000256" key="2">
    <source>
        <dbReference type="ARBA" id="ARBA00022777"/>
    </source>
</evidence>
<dbReference type="InterPro" id="IPR011712">
    <property type="entry name" value="Sig_transdc_His_kin_sub3_dim/P"/>
</dbReference>
<dbReference type="Pfam" id="PF02518">
    <property type="entry name" value="HATPase_c"/>
    <property type="match status" value="1"/>
</dbReference>
<sequence length="1048" mass="113388">MAANCPPSGERVAACGCCCNCRMAIVPRAELALRRARRYQRPETGWRSGVGQARVRRVLAVLSAVLLAIAFAPAAAQPVPERSLAQYRLTTWRTQDGAPPGIIGLAQSADGLLWIAASTGVYRFDGTQFDRIGPGASLAVADMPTAMLAARDGTIWTGYQSGRFTIYRDGALRPLPPPPVRKRTMYLEQTADGAVWAALAQPNMPLLRYADGRWQSVGENWGLPAQWLISIHAADEGSLWVTTLDALYRLPPGQRRFERVMAVHGHAGVTSDRAGTVWLADDDGARPVFRKGAPVSQDAPRRTPAAVRNIALRVDRLGNLWGINGEVLFRIAPRAAAVETLTRQDGLTSSKLGALLEDAEGNLWVGSSLGLNRISRTAVVAEPEIGAPPPYGYQLLRMRDGAVFLAAQDGVYRVAPGMRPRMVWRGDPGSAGSCEDRDGSALVFVQDRLLRFRGERASTEPWPYRPTLGVSNCAVDSKGRLWANGGRAGLFRRDGSGWRVLDRPAPGARYPLIVLTAADGQVLAGTQDGRLERLGEDGRPVATLVALDDGLDPDGAARVGAATYFTGRSGIYRVTGGTVELLPQSRAPWAARITGITQARDGSMWMIGRMGIARIDAASLDRAFRGAGQVLRPMMLSFAQGLPDLGFSGSGPGAVTGGDGRLWFNTLSAVAWVDPAHLAVSPAPVRAAILAANWGTGAARDPKQLTLPAGTRQLRIRYTGALLSAPDQLRFRYRLNGAPGEWIEAGNAREAMFGNLRPGSYRFEVQAAGRDGGWGQSATLAIEVPPTFVQSNAFFWLCGIACLCVVVLLYTLRMRQVTRAMRRQFHIRTLERTRIARDLHDTLLQSVQGLMLRFQTVADQLPVDTAQRAALEKTLVQAEQVVVEARHRVLDLRTGSQGDPLASLSGFAAPMLSGIGLRLDTERVGRSRPIVPAVADELVRIGEEAIRNVIAHARARRITLRLEQGARLVLEIIDDGIGIAAARIETPDEDHFGLIGMRERAARIGGTLTVERAAAGGTVVRVVVPGGRAYRRRSFWRRAWRAIAPDAQ</sequence>
<dbReference type="GO" id="GO:0000155">
    <property type="term" value="F:phosphorelay sensor kinase activity"/>
    <property type="evidence" value="ECO:0007669"/>
    <property type="project" value="InterPro"/>
</dbReference>
<dbReference type="EMBL" id="QENQ01000001">
    <property type="protein sequence ID" value="PVX28793.1"/>
    <property type="molecule type" value="Genomic_DNA"/>
</dbReference>
<protein>
    <recommendedName>
        <fullName evidence="5">Histidine kinase/HSP90-like ATPase domain-containing protein</fullName>
    </recommendedName>
</protein>
<evidence type="ECO:0000256" key="4">
    <source>
        <dbReference type="SAM" id="Phobius"/>
    </source>
</evidence>
<dbReference type="Pfam" id="PF07730">
    <property type="entry name" value="HisKA_3"/>
    <property type="match status" value="1"/>
</dbReference>
<dbReference type="SUPFAM" id="SSF55874">
    <property type="entry name" value="ATPase domain of HSP90 chaperone/DNA topoisomerase II/histidine kinase"/>
    <property type="match status" value="1"/>
</dbReference>
<dbReference type="CDD" id="cd16917">
    <property type="entry name" value="HATPase_UhpB-NarQ-NarX-like"/>
    <property type="match status" value="1"/>
</dbReference>
<dbReference type="SMART" id="SM00387">
    <property type="entry name" value="HATPase_c"/>
    <property type="match status" value="1"/>
</dbReference>
<feature type="transmembrane region" description="Helical" evidence="4">
    <location>
        <begin position="58"/>
        <end position="76"/>
    </location>
</feature>
<feature type="domain" description="Histidine kinase/HSP90-like ATPase" evidence="5">
    <location>
        <begin position="933"/>
        <end position="1028"/>
    </location>
</feature>
<dbReference type="Gene3D" id="2.130.10.10">
    <property type="entry name" value="YVTN repeat-like/Quinoprotein amine dehydrogenase"/>
    <property type="match status" value="3"/>
</dbReference>
<dbReference type="GO" id="GO:0046983">
    <property type="term" value="F:protein dimerization activity"/>
    <property type="evidence" value="ECO:0007669"/>
    <property type="project" value="InterPro"/>
</dbReference>
<dbReference type="InterPro" id="IPR011123">
    <property type="entry name" value="Y_Y_Y"/>
</dbReference>
<accession>A0A2U0SBQ0</accession>
<dbReference type="InterPro" id="IPR015943">
    <property type="entry name" value="WD40/YVTN_repeat-like_dom_sf"/>
</dbReference>